<proteinExistence type="inferred from homology"/>
<reference evidence="6" key="2">
    <citation type="submission" date="2025-08" db="UniProtKB">
        <authorList>
            <consortium name="Ensembl"/>
        </authorList>
    </citation>
    <scope>IDENTIFICATION</scope>
</reference>
<dbReference type="InterPro" id="IPR000118">
    <property type="entry name" value="Granulin"/>
</dbReference>
<evidence type="ECO:0000256" key="1">
    <source>
        <dbReference type="ARBA" id="ARBA00004613"/>
    </source>
</evidence>
<dbReference type="PANTHER" id="PTHR12274">
    <property type="entry name" value="GRANULIN"/>
    <property type="match status" value="1"/>
</dbReference>
<keyword evidence="3" id="KW-0964">Secreted</keyword>
<dbReference type="SUPFAM" id="SSF57277">
    <property type="entry name" value="Granulin repeat"/>
    <property type="match status" value="2"/>
</dbReference>
<dbReference type="STRING" id="31033.ENSTRUP00000049375"/>
<evidence type="ECO:0000256" key="3">
    <source>
        <dbReference type="ARBA" id="ARBA00022525"/>
    </source>
</evidence>
<evidence type="ECO:0000256" key="2">
    <source>
        <dbReference type="ARBA" id="ARBA00010093"/>
    </source>
</evidence>
<evidence type="ECO:0000256" key="4">
    <source>
        <dbReference type="ARBA" id="ARBA00023157"/>
    </source>
</evidence>
<comment type="subcellular location">
    <subcellularLocation>
        <location evidence="1">Secreted</location>
    </subcellularLocation>
</comment>
<dbReference type="Ensembl" id="ENSTRUT00000053013.2">
    <property type="protein sequence ID" value="ENSTRUP00000049375.2"/>
    <property type="gene ID" value="ENSTRUG00000019513.2"/>
</dbReference>
<dbReference type="AlphaFoldDB" id="A0A3B5K7M7"/>
<dbReference type="GO" id="GO:0005576">
    <property type="term" value="C:extracellular region"/>
    <property type="evidence" value="ECO:0007669"/>
    <property type="project" value="UniProtKB-SubCell"/>
</dbReference>
<sequence length="154" mass="17089">VRPELHLAQSSSIGSYKFLLKLPVQPVCDTEVCPDNYTCCKDGSDKWTCCPLPQAVCCPDRNYCCPAQYRCDEQSTSCIKGDSVMSWFPKLPAALRMDAGLQVALRDVRCDEQTSCKDGQTCCRTSPTTWGCCPSPQVQEICLVFIQEFKSPAL</sequence>
<organism evidence="6 7">
    <name type="scientific">Takifugu rubripes</name>
    <name type="common">Japanese pufferfish</name>
    <name type="synonym">Fugu rubripes</name>
    <dbReference type="NCBI Taxonomy" id="31033"/>
    <lineage>
        <taxon>Eukaryota</taxon>
        <taxon>Metazoa</taxon>
        <taxon>Chordata</taxon>
        <taxon>Craniata</taxon>
        <taxon>Vertebrata</taxon>
        <taxon>Euteleostomi</taxon>
        <taxon>Actinopterygii</taxon>
        <taxon>Neopterygii</taxon>
        <taxon>Teleostei</taxon>
        <taxon>Neoteleostei</taxon>
        <taxon>Acanthomorphata</taxon>
        <taxon>Eupercaria</taxon>
        <taxon>Tetraodontiformes</taxon>
        <taxon>Tetradontoidea</taxon>
        <taxon>Tetraodontidae</taxon>
        <taxon>Takifugu</taxon>
    </lineage>
</organism>
<evidence type="ECO:0000259" key="5">
    <source>
        <dbReference type="SMART" id="SM00277"/>
    </source>
</evidence>
<dbReference type="Gene3D" id="2.10.25.160">
    <property type="entry name" value="Granulin"/>
    <property type="match status" value="2"/>
</dbReference>
<dbReference type="InterPro" id="IPR037277">
    <property type="entry name" value="Granulin_sf"/>
</dbReference>
<dbReference type="GeneTree" id="ENSGT00470000042293"/>
<dbReference type="Pfam" id="PF00396">
    <property type="entry name" value="Granulin"/>
    <property type="match status" value="1"/>
</dbReference>
<keyword evidence="7" id="KW-1185">Reference proteome</keyword>
<keyword evidence="4" id="KW-1015">Disulfide bond</keyword>
<reference evidence="6" key="3">
    <citation type="submission" date="2025-09" db="UniProtKB">
        <authorList>
            <consortium name="Ensembl"/>
        </authorList>
    </citation>
    <scope>IDENTIFICATION</scope>
</reference>
<dbReference type="InterPro" id="IPR039036">
    <property type="entry name" value="Granulin_fam"/>
</dbReference>
<dbReference type="Proteomes" id="UP000005226">
    <property type="component" value="Chromosome 5"/>
</dbReference>
<name>A0A3B5K7M7_TAKRU</name>
<dbReference type="OMA" id="RAVPCND"/>
<dbReference type="PANTHER" id="PTHR12274:SF3">
    <property type="entry name" value="PROGRANULIN"/>
    <property type="match status" value="1"/>
</dbReference>
<dbReference type="SMART" id="SM00277">
    <property type="entry name" value="GRAN"/>
    <property type="match status" value="1"/>
</dbReference>
<dbReference type="InParanoid" id="A0A3B5K7M7"/>
<accession>A0A3B5K7M7</accession>
<comment type="similarity">
    <text evidence="2">Belongs to the granulin family.</text>
</comment>
<reference evidence="6 7" key="1">
    <citation type="journal article" date="2011" name="Genome Biol. Evol.">
        <title>Integration of the genetic map and genome assembly of fugu facilitates insights into distinct features of genome evolution in teleosts and mammals.</title>
        <authorList>
            <person name="Kai W."/>
            <person name="Kikuchi K."/>
            <person name="Tohari S."/>
            <person name="Chew A.K."/>
            <person name="Tay A."/>
            <person name="Fujiwara A."/>
            <person name="Hosoya S."/>
            <person name="Suetake H."/>
            <person name="Naruse K."/>
            <person name="Brenner S."/>
            <person name="Suzuki Y."/>
            <person name="Venkatesh B."/>
        </authorList>
    </citation>
    <scope>NUCLEOTIDE SEQUENCE [LARGE SCALE GENOMIC DNA]</scope>
</reference>
<feature type="domain" description="Granulins" evidence="5">
    <location>
        <begin position="28"/>
        <end position="78"/>
    </location>
</feature>
<evidence type="ECO:0000313" key="7">
    <source>
        <dbReference type="Proteomes" id="UP000005226"/>
    </source>
</evidence>
<protein>
    <recommendedName>
        <fullName evidence="5">Granulins domain-containing protein</fullName>
    </recommendedName>
</protein>
<evidence type="ECO:0000313" key="6">
    <source>
        <dbReference type="Ensembl" id="ENSTRUP00000049375.2"/>
    </source>
</evidence>